<evidence type="ECO:0000256" key="4">
    <source>
        <dbReference type="SAM" id="SignalP"/>
    </source>
</evidence>
<keyword evidence="4" id="KW-0732">Signal</keyword>
<dbReference type="OrthoDB" id="606851at2"/>
<evidence type="ECO:0000256" key="3">
    <source>
        <dbReference type="ARBA" id="ARBA00023237"/>
    </source>
</evidence>
<sequence>MMKIKIAAFLVAWITIAPTFASAQNIAVNLSGKVAGADNKPLDGAAVYLLNGRDSALVKTALADASGAYSFKVKPGSYKLSVSMMGYKQYQSGILQLEQDKAMEPIILQMAGTTLKEVSVSAQRPFVQQKIDRTIISPEALISNSGSTALEVLEKAPGVIVDQNAAISLQGKGVTIFIDDKPTYLSGQDLENYLRSLTAAAIDQIELMPNPPAKYDASGNGGVINIRTRKNKVKGFNGSLNLNYTQGRYAKTNNSLNFNYRNNRVNIFGNLSYNKGNGFSDLNINRHFENAQGDITSNFLQNSFIRRKSDNYFAKIGVDYYISDKSTFGINLTGIYNPYNTKTPVTSQFSNAANQPDSTIIAHNQEHGTFRNGGANLNYRHQFDKNGHEFSADLDYLDYYTNNNQLFNNSSFLPDGTLVGNEILTGMLPAHIHIYSAKTDYDHPLKNGLKLSSGLKSSYTHTNNIADYFYSTEGAMMPDYGKTNHFIYKENINAAYINATKDYKQLSVQAGLRLENTISNGHQLGNAQKPDSAFKRNYTNLFPTIYLQYKLDTANRNQLSLNYGRRIDRPYYQDLNPFLSPLDKFTYYTGNPFLRPTFTDNFELSHTYKSKFTTTLSYSRSRDDVEETIEIVDGIYYSRPGNIGTYTVKTLSFDGTFDPAKWFNFHISGRVSQIHSVSNFYTGLLDSKGTYFFVRPILTFKLPNDWTAQLDGGYQSKVTSAQFVSGSRGKVNTAVSKKLSAKTTLKLVVNDIFYTFKNTGVINNLNQTQANWRNLNDTRTGVLSLSYRFGKAISGQRQHDANGAESEQNRVKN</sequence>
<keyword evidence="7" id="KW-1185">Reference proteome</keyword>
<dbReference type="InterPro" id="IPR037066">
    <property type="entry name" value="Plug_dom_sf"/>
</dbReference>
<evidence type="ECO:0000256" key="2">
    <source>
        <dbReference type="ARBA" id="ARBA00023136"/>
    </source>
</evidence>
<dbReference type="SUPFAM" id="SSF56935">
    <property type="entry name" value="Porins"/>
    <property type="match status" value="1"/>
</dbReference>
<dbReference type="Gene3D" id="2.170.130.10">
    <property type="entry name" value="TonB-dependent receptor, plug domain"/>
    <property type="match status" value="1"/>
</dbReference>
<dbReference type="Pfam" id="PF13620">
    <property type="entry name" value="CarboxypepD_reg"/>
    <property type="match status" value="1"/>
</dbReference>
<evidence type="ECO:0000313" key="6">
    <source>
        <dbReference type="EMBL" id="QEM08516.1"/>
    </source>
</evidence>
<feature type="chain" id="PRO_5022763133" evidence="4">
    <location>
        <begin position="24"/>
        <end position="813"/>
    </location>
</feature>
<feature type="domain" description="Outer membrane protein beta-barrel" evidence="5">
    <location>
        <begin position="381"/>
        <end position="787"/>
    </location>
</feature>
<organism evidence="6 7">
    <name type="scientific">Mucilaginibacter rubeus</name>
    <dbReference type="NCBI Taxonomy" id="2027860"/>
    <lineage>
        <taxon>Bacteria</taxon>
        <taxon>Pseudomonadati</taxon>
        <taxon>Bacteroidota</taxon>
        <taxon>Sphingobacteriia</taxon>
        <taxon>Sphingobacteriales</taxon>
        <taxon>Sphingobacteriaceae</taxon>
        <taxon>Mucilaginibacter</taxon>
    </lineage>
</organism>
<dbReference type="GO" id="GO:0009279">
    <property type="term" value="C:cell outer membrane"/>
    <property type="evidence" value="ECO:0007669"/>
    <property type="project" value="UniProtKB-SubCell"/>
</dbReference>
<dbReference type="Proteomes" id="UP000251402">
    <property type="component" value="Chromosome"/>
</dbReference>
<keyword evidence="3" id="KW-0998">Cell outer membrane</keyword>
<dbReference type="InterPro" id="IPR041700">
    <property type="entry name" value="OMP_b-brl_3"/>
</dbReference>
<feature type="signal peptide" evidence="4">
    <location>
        <begin position="1"/>
        <end position="23"/>
    </location>
</feature>
<keyword evidence="6" id="KW-0675">Receptor</keyword>
<dbReference type="KEGG" id="mrub:DEO27_000250"/>
<dbReference type="InterPro" id="IPR036942">
    <property type="entry name" value="Beta-barrel_TonB_sf"/>
</dbReference>
<name>A0A5C1HS05_9SPHI</name>
<dbReference type="InterPro" id="IPR008969">
    <property type="entry name" value="CarboxyPept-like_regulatory"/>
</dbReference>
<dbReference type="RefSeq" id="WP_112573380.1">
    <property type="nucleotide sequence ID" value="NZ_CP043450.1"/>
</dbReference>
<comment type="subcellular location">
    <subcellularLocation>
        <location evidence="1">Cell outer membrane</location>
    </subcellularLocation>
</comment>
<dbReference type="EMBL" id="CP043450">
    <property type="protein sequence ID" value="QEM08516.1"/>
    <property type="molecule type" value="Genomic_DNA"/>
</dbReference>
<reference evidence="6" key="1">
    <citation type="submission" date="2019-08" db="EMBL/GenBank/DDBJ databases">
        <title>Comparative genome analysis confer to the adaptation heavy metal polluted environment.</title>
        <authorList>
            <person name="Li Y."/>
        </authorList>
    </citation>
    <scope>NUCLEOTIDE SEQUENCE [LARGE SCALE GENOMIC DNA]</scope>
    <source>
        <strain evidence="6">P1</strain>
    </source>
</reference>
<dbReference type="Gene3D" id="2.40.170.20">
    <property type="entry name" value="TonB-dependent receptor, beta-barrel domain"/>
    <property type="match status" value="1"/>
</dbReference>
<keyword evidence="2" id="KW-0472">Membrane</keyword>
<dbReference type="Gene3D" id="2.60.40.1120">
    <property type="entry name" value="Carboxypeptidase-like, regulatory domain"/>
    <property type="match status" value="1"/>
</dbReference>
<dbReference type="SUPFAM" id="SSF49464">
    <property type="entry name" value="Carboxypeptidase regulatory domain-like"/>
    <property type="match status" value="1"/>
</dbReference>
<evidence type="ECO:0000313" key="7">
    <source>
        <dbReference type="Proteomes" id="UP000251402"/>
    </source>
</evidence>
<proteinExistence type="predicted"/>
<evidence type="ECO:0000259" key="5">
    <source>
        <dbReference type="Pfam" id="PF14905"/>
    </source>
</evidence>
<evidence type="ECO:0000256" key="1">
    <source>
        <dbReference type="ARBA" id="ARBA00004442"/>
    </source>
</evidence>
<dbReference type="AlphaFoldDB" id="A0A5C1HS05"/>
<dbReference type="Pfam" id="PF14905">
    <property type="entry name" value="OMP_b-brl_3"/>
    <property type="match status" value="1"/>
</dbReference>
<protein>
    <submittedName>
        <fullName evidence="6">TonB-dependent receptor</fullName>
    </submittedName>
</protein>
<gene>
    <name evidence="6" type="ORF">DEO27_000250</name>
</gene>
<accession>A0A5C1HS05</accession>